<protein>
    <recommendedName>
        <fullName evidence="3">GNAT family N-acetyltransferase</fullName>
    </recommendedName>
</protein>
<name>A0ABV6UNU1_9ACTN</name>
<dbReference type="RefSeq" id="WP_030254749.1">
    <property type="nucleotide sequence ID" value="NZ_JBHEZZ010000009.1"/>
</dbReference>
<evidence type="ECO:0000313" key="2">
    <source>
        <dbReference type="Proteomes" id="UP001592528"/>
    </source>
</evidence>
<dbReference type="SUPFAM" id="SSF55729">
    <property type="entry name" value="Acyl-CoA N-acyltransferases (Nat)"/>
    <property type="match status" value="1"/>
</dbReference>
<evidence type="ECO:0008006" key="3">
    <source>
        <dbReference type="Google" id="ProtNLM"/>
    </source>
</evidence>
<organism evidence="1 2">
    <name type="scientific">Streptacidiphilus cavernicola</name>
    <dbReference type="NCBI Taxonomy" id="3342716"/>
    <lineage>
        <taxon>Bacteria</taxon>
        <taxon>Bacillati</taxon>
        <taxon>Actinomycetota</taxon>
        <taxon>Actinomycetes</taxon>
        <taxon>Kitasatosporales</taxon>
        <taxon>Streptomycetaceae</taxon>
        <taxon>Streptacidiphilus</taxon>
    </lineage>
</organism>
<dbReference type="EMBL" id="JBHEZZ010000009">
    <property type="protein sequence ID" value="MFC1403126.1"/>
    <property type="molecule type" value="Genomic_DNA"/>
</dbReference>
<sequence>MAIEVTKVTDQASLREFCELPLRLHPRSHYVPVPERRIRAWYEGTGPQRRYGPVDLYLARDCRGRVVGRTCLHRNSALDARVGRQVQLFGLTEFADARSDPALVVDGADPAKELLDLAEQAGTVSGCDLLLGPVELLPDQSPGVLVSGFDERGFSGGGWSPPYYPTAYERLGFTRRWPGRTWICEGLDDPGRLRPEKAFVVDEQRMQDEELRVHRGSRRSLRRVMPALRHILNASAEQVEQRTEVSAADFAERAAGLSRVLDERLPLYLTRAGEPVAFLLAVPDVSPFLVATRGRPSQRQRLALRAAAWRGDHPDQAALVASGTLPQWQGRGYLTLLARELYRALGEAGYRTLRGYRVPEGDRAAEAPYRGMGGRPLHGTAFYERRLR</sequence>
<dbReference type="InterPro" id="IPR016181">
    <property type="entry name" value="Acyl_CoA_acyltransferase"/>
</dbReference>
<keyword evidence="2" id="KW-1185">Reference proteome</keyword>
<proteinExistence type="predicted"/>
<evidence type="ECO:0000313" key="1">
    <source>
        <dbReference type="EMBL" id="MFC1403126.1"/>
    </source>
</evidence>
<dbReference type="Proteomes" id="UP001592528">
    <property type="component" value="Unassembled WGS sequence"/>
</dbReference>
<comment type="caution">
    <text evidence="1">The sequence shown here is derived from an EMBL/GenBank/DDBJ whole genome shotgun (WGS) entry which is preliminary data.</text>
</comment>
<reference evidence="1 2" key="1">
    <citation type="submission" date="2024-09" db="EMBL/GenBank/DDBJ databases">
        <authorList>
            <person name="Lee S.D."/>
        </authorList>
    </citation>
    <scope>NUCLEOTIDE SEQUENCE [LARGE SCALE GENOMIC DNA]</scope>
    <source>
        <strain evidence="1 2">N1-5</strain>
    </source>
</reference>
<dbReference type="InterPro" id="IPR039968">
    <property type="entry name" value="BcerS-like"/>
</dbReference>
<accession>A0ABV6UNU1</accession>
<dbReference type="PANTHER" id="PTHR41368:SF1">
    <property type="entry name" value="PROTEIN YGHO"/>
    <property type="match status" value="1"/>
</dbReference>
<gene>
    <name evidence="1" type="ORF">ACEZDJ_17695</name>
</gene>
<dbReference type="PANTHER" id="PTHR41368">
    <property type="entry name" value="PROTEIN YGHO"/>
    <property type="match status" value="1"/>
</dbReference>
<dbReference type="Gene3D" id="3.40.630.30">
    <property type="match status" value="1"/>
</dbReference>